<reference evidence="2 3" key="1">
    <citation type="submission" date="2017-03" db="EMBL/GenBank/DDBJ databases">
        <title>Genomes of endolithic fungi from Antarctica.</title>
        <authorList>
            <person name="Coleine C."/>
            <person name="Masonjones S."/>
            <person name="Stajich J.E."/>
        </authorList>
    </citation>
    <scope>NUCLEOTIDE SEQUENCE [LARGE SCALE GENOMIC DNA]</scope>
    <source>
        <strain evidence="2 3">CCFEE 5187</strain>
    </source>
</reference>
<evidence type="ECO:0000313" key="2">
    <source>
        <dbReference type="EMBL" id="TKA50034.1"/>
    </source>
</evidence>
<sequence length="387" mass="43675">MMSKQAAAFTTPPESFIHPPLTPPASEAKALSSHRVSGILAHLRLRRSGQLIKYKPWSVFQLAPGEYDQLITLFKASESLWTFWEHNVRFDYFSRSNRFILRMPTSTHEFFLSTVVLEIQAQLQRIAAGTGAAAAFARDVGYRGSPRLVFPVDETTEEDAADEDAADRDNNDANTSPKYDSHEPDAAFTHLDAQWPGVVIEVSYSQKKKDLQYLAEDYILGSNGNINAVVGIDIEYKHSKKATLSIWQPQYEHDDHGQEVLVSVQTVDEEFRDALGNCAAGPSTGLKLKLKNFGPDTMLENADAEEMSQLVSIPSSMLYEFMLRVERDASKTKDRKGKMVDLKPGARKRRRPRTPPEELKSDHERSFLEQEARDAKRSAKCDDDYEE</sequence>
<feature type="compositionally biased region" description="Basic and acidic residues" evidence="1">
    <location>
        <begin position="330"/>
        <end position="341"/>
    </location>
</feature>
<protein>
    <submittedName>
        <fullName evidence="2">Uncharacterized protein</fullName>
    </submittedName>
</protein>
<comment type="caution">
    <text evidence="2">The sequence shown here is derived from an EMBL/GenBank/DDBJ whole genome shotgun (WGS) entry which is preliminary data.</text>
</comment>
<keyword evidence="3" id="KW-1185">Reference proteome</keyword>
<feature type="compositionally biased region" description="Basic and acidic residues" evidence="1">
    <location>
        <begin position="354"/>
        <end position="387"/>
    </location>
</feature>
<dbReference type="AlphaFoldDB" id="A0A4U0VLA3"/>
<evidence type="ECO:0000313" key="3">
    <source>
        <dbReference type="Proteomes" id="UP000308768"/>
    </source>
</evidence>
<accession>A0A4U0VLA3</accession>
<dbReference type="OrthoDB" id="3485856at2759"/>
<gene>
    <name evidence="2" type="ORF">B0A49_13402</name>
</gene>
<evidence type="ECO:0000256" key="1">
    <source>
        <dbReference type="SAM" id="MobiDB-lite"/>
    </source>
</evidence>
<feature type="region of interest" description="Disordered" evidence="1">
    <location>
        <begin position="153"/>
        <end position="184"/>
    </location>
</feature>
<dbReference type="EMBL" id="NAJN01002672">
    <property type="protein sequence ID" value="TKA50034.1"/>
    <property type="molecule type" value="Genomic_DNA"/>
</dbReference>
<proteinExistence type="predicted"/>
<dbReference type="Proteomes" id="UP000308768">
    <property type="component" value="Unassembled WGS sequence"/>
</dbReference>
<organism evidence="2 3">
    <name type="scientific">Cryomyces minteri</name>
    <dbReference type="NCBI Taxonomy" id="331657"/>
    <lineage>
        <taxon>Eukaryota</taxon>
        <taxon>Fungi</taxon>
        <taxon>Dikarya</taxon>
        <taxon>Ascomycota</taxon>
        <taxon>Pezizomycotina</taxon>
        <taxon>Dothideomycetes</taxon>
        <taxon>Dothideomycetes incertae sedis</taxon>
        <taxon>Cryomyces</taxon>
    </lineage>
</organism>
<name>A0A4U0VLA3_9PEZI</name>
<feature type="compositionally biased region" description="Acidic residues" evidence="1">
    <location>
        <begin position="154"/>
        <end position="166"/>
    </location>
</feature>
<feature type="region of interest" description="Disordered" evidence="1">
    <location>
        <begin position="330"/>
        <end position="387"/>
    </location>
</feature>